<dbReference type="InterPro" id="IPR017945">
    <property type="entry name" value="DHBP_synth_RibB-like_a/b_dom"/>
</dbReference>
<feature type="binding site" evidence="18">
    <location>
        <begin position="295"/>
        <end position="297"/>
    </location>
    <ligand>
        <name>GTP</name>
        <dbReference type="ChEBI" id="CHEBI:37565"/>
    </ligand>
</feature>
<feature type="binding site" evidence="18">
    <location>
        <position position="352"/>
    </location>
    <ligand>
        <name>GTP</name>
        <dbReference type="ChEBI" id="CHEBI:37565"/>
    </ligand>
</feature>
<keyword evidence="9 18" id="KW-0547">Nucleotide-binding</keyword>
<evidence type="ECO:0000256" key="18">
    <source>
        <dbReference type="HAMAP-Rule" id="MF_01283"/>
    </source>
</evidence>
<dbReference type="HAMAP" id="MF_00180">
    <property type="entry name" value="RibB"/>
    <property type="match status" value="1"/>
</dbReference>
<comment type="function">
    <text evidence="2 18">Catalyzes the conversion of D-ribulose 5-phosphate to formate and 3,4-dihydroxy-2-butanone 4-phosphate.</text>
</comment>
<dbReference type="PANTHER" id="PTHR21327:SF18">
    <property type="entry name" value="3,4-DIHYDROXY-2-BUTANONE 4-PHOSPHATE SYNTHASE"/>
    <property type="match status" value="1"/>
</dbReference>
<dbReference type="NCBIfam" id="NF006803">
    <property type="entry name" value="PRK09311.1"/>
    <property type="match status" value="1"/>
</dbReference>
<dbReference type="Proteomes" id="UP001216139">
    <property type="component" value="Chromosome"/>
</dbReference>
<dbReference type="InterPro" id="IPR032677">
    <property type="entry name" value="GTP_cyclohydro_II"/>
</dbReference>
<dbReference type="SUPFAM" id="SSF142695">
    <property type="entry name" value="RibA-like"/>
    <property type="match status" value="1"/>
</dbReference>
<keyword evidence="11 18" id="KW-0862">Zinc</keyword>
<name>A0ABY7T5D2_9SPHI</name>
<dbReference type="InterPro" id="IPR036144">
    <property type="entry name" value="RibA-like_sf"/>
</dbReference>
<dbReference type="InterPro" id="IPR000422">
    <property type="entry name" value="DHBP_synthase_RibB"/>
</dbReference>
<evidence type="ECO:0000256" key="16">
    <source>
        <dbReference type="ARBA" id="ARBA00023268"/>
    </source>
</evidence>
<proteinExistence type="inferred from homology"/>
<keyword evidence="13 18" id="KW-0342">GTP-binding</keyword>
<comment type="similarity">
    <text evidence="6 18">In the C-terminal section; belongs to the GTP cyclohydrolase II family.</text>
</comment>
<dbReference type="InterPro" id="IPR016299">
    <property type="entry name" value="Riboflavin_synth_RibBA"/>
</dbReference>
<evidence type="ECO:0000256" key="4">
    <source>
        <dbReference type="ARBA" id="ARBA00004904"/>
    </source>
</evidence>
<feature type="region of interest" description="DHBP synthase" evidence="18">
    <location>
        <begin position="1"/>
        <end position="201"/>
    </location>
</feature>
<comment type="catalytic activity">
    <reaction evidence="17 18">
        <text>GTP + 4 H2O = 2,5-diamino-6-hydroxy-4-(5-phosphoribosylamino)-pyrimidine + formate + 2 phosphate + 3 H(+)</text>
        <dbReference type="Rhea" id="RHEA:23704"/>
        <dbReference type="ChEBI" id="CHEBI:15377"/>
        <dbReference type="ChEBI" id="CHEBI:15378"/>
        <dbReference type="ChEBI" id="CHEBI:15740"/>
        <dbReference type="ChEBI" id="CHEBI:37565"/>
        <dbReference type="ChEBI" id="CHEBI:43474"/>
        <dbReference type="ChEBI" id="CHEBI:58614"/>
        <dbReference type="EC" id="3.5.4.25"/>
    </reaction>
</comment>
<feature type="binding site" evidence="18">
    <location>
        <position position="164"/>
    </location>
    <ligand>
        <name>D-ribulose 5-phosphate</name>
        <dbReference type="ChEBI" id="CHEBI:58121"/>
    </ligand>
</feature>
<evidence type="ECO:0000313" key="21">
    <source>
        <dbReference type="Proteomes" id="UP001216139"/>
    </source>
</evidence>
<comment type="pathway">
    <text evidence="3 18">Cofactor biosynthesis; riboflavin biosynthesis; 5-amino-6-(D-ribitylamino)uracil from GTP: step 1/4.</text>
</comment>
<comment type="pathway">
    <text evidence="4 18">Cofactor biosynthesis; riboflavin biosynthesis; 2-hydroxy-3-oxobutyl phosphate from D-ribulose 5-phosphate: step 1/1.</text>
</comment>
<dbReference type="Pfam" id="PF00926">
    <property type="entry name" value="DHBP_synthase"/>
    <property type="match status" value="1"/>
</dbReference>
<evidence type="ECO:0000256" key="2">
    <source>
        <dbReference type="ARBA" id="ARBA00002284"/>
    </source>
</evidence>
<evidence type="ECO:0000259" key="19">
    <source>
        <dbReference type="Pfam" id="PF00925"/>
    </source>
</evidence>
<feature type="binding site" evidence="18">
    <location>
        <position position="268"/>
    </location>
    <ligand>
        <name>Zn(2+)</name>
        <dbReference type="ChEBI" id="CHEBI:29105"/>
        <note>catalytic</note>
    </ligand>
</feature>
<feature type="binding site" evidence="18">
    <location>
        <begin position="252"/>
        <end position="256"/>
    </location>
    <ligand>
        <name>GTP</name>
        <dbReference type="ChEBI" id="CHEBI:37565"/>
    </ligand>
</feature>
<feature type="active site" description="Proton acceptor; for GTP cyclohydrolase activity" evidence="18">
    <location>
        <position position="329"/>
    </location>
</feature>
<dbReference type="NCBIfam" id="TIGR00505">
    <property type="entry name" value="ribA"/>
    <property type="match status" value="1"/>
</dbReference>
<feature type="binding site" evidence="18">
    <location>
        <position position="270"/>
    </location>
    <ligand>
        <name>Zn(2+)</name>
        <dbReference type="ChEBI" id="CHEBI:29105"/>
        <note>catalytic</note>
    </ligand>
</feature>
<dbReference type="EC" id="3.5.4.25" evidence="18"/>
<evidence type="ECO:0000256" key="9">
    <source>
        <dbReference type="ARBA" id="ARBA00022741"/>
    </source>
</evidence>
<sequence>MLNTIPEAIEAIKAGKTIIVVDDEDRENEGDFLTAARNATPETINFMVTHGRGLVCAPITVQRAKELDLHPMVNRNTTSHETNFTVSVDLLGYGCTTGISATDRSKTTLALINPAIQPEELGRPGHIFPLIAKDGGVLRRAGHTEAAVDLAVLAGFEPAGVICEIMDEAGEMARLPELLEIAKKFDLKIISIKDLIEYRLNTESSIRKEVSVKMPTQWGDFDMIAYTQIDTNENHIALIKGSWEPGEPILVRVHSSCVTGDIFGSCRCDCGPQLHKAMEIIQKEGKGVIVYMNQEGRGIGLVNKLKAYQLQENGFDTVDANLQLGFPMDQRDYGIGAQILRDLGISKMRLLSNNPKKRAGLVGYGLEVVETLPIEIAPNPHNESYLRTKRDRMDHTILLNH</sequence>
<keyword evidence="14 18" id="KW-0464">Manganese</keyword>
<dbReference type="Gene3D" id="3.40.50.10990">
    <property type="entry name" value="GTP cyclohydrolase II"/>
    <property type="match status" value="1"/>
</dbReference>
<feature type="binding site" evidence="18">
    <location>
        <position position="27"/>
    </location>
    <ligand>
        <name>Mg(2+)</name>
        <dbReference type="ChEBI" id="CHEBI:18420"/>
        <label>1</label>
    </ligand>
</feature>
<keyword evidence="10 18" id="KW-0378">Hydrolase</keyword>
<comment type="cofactor">
    <cofactor evidence="18">
        <name>Mg(2+)</name>
        <dbReference type="ChEBI" id="CHEBI:18420"/>
    </cofactor>
    <cofactor evidence="18">
        <name>Mn(2+)</name>
        <dbReference type="ChEBI" id="CHEBI:29035"/>
    </cofactor>
    <text evidence="18">Binds 2 divalent metal cations per subunit. Magnesium or manganese.</text>
</comment>
<keyword evidence="7 18" id="KW-0686">Riboflavin biosynthesis</keyword>
<feature type="binding site" evidence="18">
    <location>
        <position position="27"/>
    </location>
    <ligand>
        <name>Mg(2+)</name>
        <dbReference type="ChEBI" id="CHEBI:18420"/>
        <label>2</label>
    </ligand>
</feature>
<feature type="binding site" evidence="18">
    <location>
        <position position="257"/>
    </location>
    <ligand>
        <name>Zn(2+)</name>
        <dbReference type="ChEBI" id="CHEBI:29105"/>
        <note>catalytic</note>
    </ligand>
</feature>
<evidence type="ECO:0000256" key="10">
    <source>
        <dbReference type="ARBA" id="ARBA00022801"/>
    </source>
</evidence>
<protein>
    <recommendedName>
        <fullName evidence="18">Riboflavin biosynthesis protein RibBA</fullName>
    </recommendedName>
    <domain>
        <recommendedName>
            <fullName evidence="18">3,4-dihydroxy-2-butanone 4-phosphate synthase</fullName>
            <shortName evidence="18">DHBP synthase</shortName>
            <ecNumber evidence="18">4.1.99.12</ecNumber>
        </recommendedName>
    </domain>
    <domain>
        <recommendedName>
            <fullName evidence="18">GTP cyclohydrolase-2</fullName>
            <ecNumber evidence="18">3.5.4.25</ecNumber>
        </recommendedName>
        <alternativeName>
            <fullName evidence="18">GTP cyclohydrolase II</fullName>
        </alternativeName>
    </domain>
</protein>
<evidence type="ECO:0000256" key="3">
    <source>
        <dbReference type="ARBA" id="ARBA00004853"/>
    </source>
</evidence>
<organism evidence="20 21">
    <name type="scientific">Mucilaginibacter jinjuensis</name>
    <dbReference type="NCBI Taxonomy" id="1176721"/>
    <lineage>
        <taxon>Bacteria</taxon>
        <taxon>Pseudomonadati</taxon>
        <taxon>Bacteroidota</taxon>
        <taxon>Sphingobacteriia</taxon>
        <taxon>Sphingobacteriales</taxon>
        <taxon>Sphingobacteriaceae</taxon>
        <taxon>Mucilaginibacter</taxon>
    </lineage>
</organism>
<feature type="binding site" evidence="18">
    <location>
        <begin position="26"/>
        <end position="27"/>
    </location>
    <ligand>
        <name>D-ribulose 5-phosphate</name>
        <dbReference type="ChEBI" id="CHEBI:58121"/>
    </ligand>
</feature>
<dbReference type="EC" id="4.1.99.12" evidence="18"/>
<comment type="function">
    <text evidence="18">Catalyzes the conversion of GTP to 2,5-diamino-6-ribosylamino-4(3H)-pyrimidinone 5'-phosphate (DARP), formate and pyrophosphate.</text>
</comment>
<feature type="binding site" evidence="18">
    <location>
        <position position="273"/>
    </location>
    <ligand>
        <name>GTP</name>
        <dbReference type="ChEBI" id="CHEBI:37565"/>
    </ligand>
</feature>
<dbReference type="CDD" id="cd00641">
    <property type="entry name" value="GTP_cyclohydro2"/>
    <property type="match status" value="1"/>
</dbReference>
<dbReference type="Pfam" id="PF00925">
    <property type="entry name" value="GTP_cyclohydro2"/>
    <property type="match status" value="1"/>
</dbReference>
<dbReference type="GO" id="GO:0008686">
    <property type="term" value="F:3,4-dihydroxy-2-butanone-4-phosphate synthase activity"/>
    <property type="evidence" value="ECO:0007669"/>
    <property type="project" value="UniProtKB-EC"/>
</dbReference>
<keyword evidence="21" id="KW-1185">Reference proteome</keyword>
<comment type="cofactor">
    <cofactor evidence="18">
        <name>Zn(2+)</name>
        <dbReference type="ChEBI" id="CHEBI:29105"/>
    </cofactor>
    <text evidence="18">Binds 1 zinc ion per subunit.</text>
</comment>
<evidence type="ECO:0000256" key="13">
    <source>
        <dbReference type="ARBA" id="ARBA00023134"/>
    </source>
</evidence>
<keyword evidence="15 18" id="KW-0456">Lyase</keyword>
<dbReference type="InterPro" id="IPR000926">
    <property type="entry name" value="RibA"/>
</dbReference>
<gene>
    <name evidence="18" type="primary">ribBA</name>
    <name evidence="20" type="ORF">PQO05_22660</name>
</gene>
<reference evidence="20 21" key="1">
    <citation type="submission" date="2023-02" db="EMBL/GenBank/DDBJ databases">
        <title>Genome sequence of Mucilaginibacter jinjuensis strain KACC 16571.</title>
        <authorList>
            <person name="Kim S."/>
            <person name="Heo J."/>
            <person name="Kwon S.-W."/>
        </authorList>
    </citation>
    <scope>NUCLEOTIDE SEQUENCE [LARGE SCALE GENOMIC DNA]</scope>
    <source>
        <strain evidence="20 21">KACC 16571</strain>
    </source>
</reference>
<feature type="binding site" evidence="18">
    <location>
        <position position="357"/>
    </location>
    <ligand>
        <name>GTP</name>
        <dbReference type="ChEBI" id="CHEBI:37565"/>
    </ligand>
</feature>
<dbReference type="PIRSF" id="PIRSF001259">
    <property type="entry name" value="RibA"/>
    <property type="match status" value="1"/>
</dbReference>
<evidence type="ECO:0000256" key="14">
    <source>
        <dbReference type="ARBA" id="ARBA00023211"/>
    </source>
</evidence>
<evidence type="ECO:0000256" key="1">
    <source>
        <dbReference type="ARBA" id="ARBA00000141"/>
    </source>
</evidence>
<dbReference type="HAMAP" id="MF_01283">
    <property type="entry name" value="RibBA"/>
    <property type="match status" value="1"/>
</dbReference>
<evidence type="ECO:0000256" key="6">
    <source>
        <dbReference type="ARBA" id="ARBA00008976"/>
    </source>
</evidence>
<evidence type="ECO:0000256" key="15">
    <source>
        <dbReference type="ARBA" id="ARBA00023239"/>
    </source>
</evidence>
<keyword evidence="16 18" id="KW-0511">Multifunctional enzyme</keyword>
<evidence type="ECO:0000256" key="12">
    <source>
        <dbReference type="ARBA" id="ARBA00022842"/>
    </source>
</evidence>
<feature type="binding site" evidence="18">
    <location>
        <position position="31"/>
    </location>
    <ligand>
        <name>D-ribulose 5-phosphate</name>
        <dbReference type="ChEBI" id="CHEBI:58121"/>
    </ligand>
</feature>
<evidence type="ECO:0000256" key="7">
    <source>
        <dbReference type="ARBA" id="ARBA00022619"/>
    </source>
</evidence>
<keyword evidence="12 18" id="KW-0460">Magnesium</keyword>
<dbReference type="SUPFAM" id="SSF55821">
    <property type="entry name" value="YrdC/RibB"/>
    <property type="match status" value="1"/>
</dbReference>
<feature type="active site" description="Nucleophile; for GTP cyclohydrolase activity" evidence="18">
    <location>
        <position position="331"/>
    </location>
</feature>
<feature type="binding site" evidence="18">
    <location>
        <position position="143"/>
    </location>
    <ligand>
        <name>Mg(2+)</name>
        <dbReference type="ChEBI" id="CHEBI:18420"/>
        <label>2</label>
    </ligand>
</feature>
<feature type="site" description="Essential for DHBP synthase activity" evidence="18">
    <location>
        <position position="164"/>
    </location>
</feature>
<feature type="domain" description="GTP cyclohydrolase II" evidence="19">
    <location>
        <begin position="209"/>
        <end position="373"/>
    </location>
</feature>
<comment type="similarity">
    <text evidence="5 18">In the N-terminal section; belongs to the DHBP synthase family.</text>
</comment>
<dbReference type="HAMAP" id="MF_00179">
    <property type="entry name" value="RibA"/>
    <property type="match status" value="1"/>
</dbReference>
<evidence type="ECO:0000256" key="17">
    <source>
        <dbReference type="ARBA" id="ARBA00049295"/>
    </source>
</evidence>
<dbReference type="PANTHER" id="PTHR21327">
    <property type="entry name" value="GTP CYCLOHYDROLASE II-RELATED"/>
    <property type="match status" value="1"/>
</dbReference>
<accession>A0ABY7T5D2</accession>
<dbReference type="NCBIfam" id="TIGR00506">
    <property type="entry name" value="ribB"/>
    <property type="match status" value="1"/>
</dbReference>
<keyword evidence="8 18" id="KW-0479">Metal-binding</keyword>
<dbReference type="RefSeq" id="WP_273629734.1">
    <property type="nucleotide sequence ID" value="NZ_CP117167.1"/>
</dbReference>
<feature type="binding site" evidence="18">
    <location>
        <begin position="140"/>
        <end position="144"/>
    </location>
    <ligand>
        <name>D-ribulose 5-phosphate</name>
        <dbReference type="ChEBI" id="CHEBI:58121"/>
    </ligand>
</feature>
<dbReference type="GO" id="GO:0003935">
    <property type="term" value="F:GTP cyclohydrolase II activity"/>
    <property type="evidence" value="ECO:0007669"/>
    <property type="project" value="UniProtKB-EC"/>
</dbReference>
<evidence type="ECO:0000313" key="20">
    <source>
        <dbReference type="EMBL" id="WCT11546.1"/>
    </source>
</evidence>
<evidence type="ECO:0000256" key="11">
    <source>
        <dbReference type="ARBA" id="ARBA00022833"/>
    </source>
</evidence>
<dbReference type="EMBL" id="CP117167">
    <property type="protein sequence ID" value="WCT11546.1"/>
    <property type="molecule type" value="Genomic_DNA"/>
</dbReference>
<comment type="catalytic activity">
    <reaction evidence="1 18">
        <text>D-ribulose 5-phosphate = (2S)-2-hydroxy-3-oxobutyl phosphate + formate + H(+)</text>
        <dbReference type="Rhea" id="RHEA:18457"/>
        <dbReference type="ChEBI" id="CHEBI:15378"/>
        <dbReference type="ChEBI" id="CHEBI:15740"/>
        <dbReference type="ChEBI" id="CHEBI:58121"/>
        <dbReference type="ChEBI" id="CHEBI:58830"/>
        <dbReference type="EC" id="4.1.99.12"/>
    </reaction>
</comment>
<dbReference type="NCBIfam" id="NF001591">
    <property type="entry name" value="PRK00393.1"/>
    <property type="match status" value="1"/>
</dbReference>
<feature type="binding site" evidence="18">
    <location>
        <position position="317"/>
    </location>
    <ligand>
        <name>GTP</name>
        <dbReference type="ChEBI" id="CHEBI:37565"/>
    </ligand>
</feature>
<feature type="region of interest" description="GTP cyclohydrolase II" evidence="18">
    <location>
        <begin position="202"/>
        <end position="401"/>
    </location>
</feature>
<evidence type="ECO:0000256" key="8">
    <source>
        <dbReference type="ARBA" id="ARBA00022723"/>
    </source>
</evidence>
<feature type="site" description="Essential for DHBP synthase activity" evidence="18">
    <location>
        <position position="126"/>
    </location>
</feature>
<dbReference type="Gene3D" id="3.90.870.10">
    <property type="entry name" value="DHBP synthase"/>
    <property type="match status" value="1"/>
</dbReference>
<evidence type="ECO:0000256" key="5">
    <source>
        <dbReference type="ARBA" id="ARBA00005520"/>
    </source>
</evidence>